<evidence type="ECO:0000259" key="1">
    <source>
        <dbReference type="Pfam" id="PF12728"/>
    </source>
</evidence>
<dbReference type="GO" id="GO:0003677">
    <property type="term" value="F:DNA binding"/>
    <property type="evidence" value="ECO:0007669"/>
    <property type="project" value="InterPro"/>
</dbReference>
<organism evidence="2 3">
    <name type="scientific">Candidatus Accumulibacter phosphatis</name>
    <dbReference type="NCBI Taxonomy" id="327160"/>
    <lineage>
        <taxon>Bacteria</taxon>
        <taxon>Pseudomonadati</taxon>
        <taxon>Pseudomonadota</taxon>
        <taxon>Betaproteobacteria</taxon>
        <taxon>Candidatus Accumulibacter</taxon>
    </lineage>
</organism>
<dbReference type="NCBIfam" id="TIGR01764">
    <property type="entry name" value="excise"/>
    <property type="match status" value="1"/>
</dbReference>
<dbReference type="EMBL" id="SWAD01000084">
    <property type="protein sequence ID" value="TMQ75622.1"/>
    <property type="molecule type" value="Genomic_DNA"/>
</dbReference>
<dbReference type="Gene3D" id="1.10.10.10">
    <property type="entry name" value="Winged helix-like DNA-binding domain superfamily/Winged helix DNA-binding domain"/>
    <property type="match status" value="1"/>
</dbReference>
<evidence type="ECO:0000313" key="2">
    <source>
        <dbReference type="EMBL" id="TMQ75622.1"/>
    </source>
</evidence>
<gene>
    <name evidence="2" type="ORF">ACCUM_1017</name>
</gene>
<sequence>MDQMAAHLGVTRDSIYRWIDRKALPAHRVGRLWKFKVSEVDAWVRAGGADEHKDQD</sequence>
<dbReference type="InterPro" id="IPR041657">
    <property type="entry name" value="HTH_17"/>
</dbReference>
<feature type="domain" description="Helix-turn-helix" evidence="1">
    <location>
        <begin position="2"/>
        <end position="46"/>
    </location>
</feature>
<proteinExistence type="predicted"/>
<dbReference type="InterPro" id="IPR010093">
    <property type="entry name" value="SinI_DNA-bd"/>
</dbReference>
<reference evidence="2 3" key="1">
    <citation type="submission" date="2019-04" db="EMBL/GenBank/DDBJ databases">
        <title>A novel phosphate-accumulating bacterium identified in bioreactor for phosphate removal from wastewater.</title>
        <authorList>
            <person name="Kotlyarov R.Y."/>
            <person name="Beletsky A.V."/>
            <person name="Kallistova A.Y."/>
            <person name="Dorofeev A.G."/>
            <person name="Nikolaev Y.Y."/>
            <person name="Pimenov N.V."/>
            <person name="Ravin N.V."/>
            <person name="Mardanov A.V."/>
        </authorList>
    </citation>
    <scope>NUCLEOTIDE SEQUENCE [LARGE SCALE GENOMIC DNA]</scope>
    <source>
        <strain evidence="2 3">Bin19</strain>
    </source>
</reference>
<dbReference type="Pfam" id="PF12728">
    <property type="entry name" value="HTH_17"/>
    <property type="match status" value="1"/>
</dbReference>
<dbReference type="InterPro" id="IPR009061">
    <property type="entry name" value="DNA-bd_dom_put_sf"/>
</dbReference>
<dbReference type="Proteomes" id="UP000306324">
    <property type="component" value="Unassembled WGS sequence"/>
</dbReference>
<keyword evidence="3" id="KW-1185">Reference proteome</keyword>
<comment type="caution">
    <text evidence="2">The sequence shown here is derived from an EMBL/GenBank/DDBJ whole genome shotgun (WGS) entry which is preliminary data.</text>
</comment>
<name>A0A5S4EJV8_9PROT</name>
<dbReference type="AlphaFoldDB" id="A0A5S4EJV8"/>
<evidence type="ECO:0000313" key="3">
    <source>
        <dbReference type="Proteomes" id="UP000306324"/>
    </source>
</evidence>
<dbReference type="SUPFAM" id="SSF46955">
    <property type="entry name" value="Putative DNA-binding domain"/>
    <property type="match status" value="1"/>
</dbReference>
<accession>A0A5S4EJV8</accession>
<protein>
    <submittedName>
        <fullName evidence="2">VrlI protein</fullName>
    </submittedName>
</protein>
<dbReference type="InterPro" id="IPR036388">
    <property type="entry name" value="WH-like_DNA-bd_sf"/>
</dbReference>